<gene>
    <name evidence="3" type="ORF">D3273_25435</name>
</gene>
<dbReference type="Proteomes" id="UP000290759">
    <property type="component" value="Unassembled WGS sequence"/>
</dbReference>
<keyword evidence="3" id="KW-0413">Isomerase</keyword>
<dbReference type="PANTHER" id="PTHR12110">
    <property type="entry name" value="HYDROXYPYRUVATE ISOMERASE"/>
    <property type="match status" value="1"/>
</dbReference>
<evidence type="ECO:0000313" key="3">
    <source>
        <dbReference type="EMBL" id="RYC29170.1"/>
    </source>
</evidence>
<evidence type="ECO:0000256" key="1">
    <source>
        <dbReference type="SAM" id="MobiDB-lite"/>
    </source>
</evidence>
<feature type="compositionally biased region" description="Pro residues" evidence="1">
    <location>
        <begin position="1"/>
        <end position="16"/>
    </location>
</feature>
<dbReference type="EMBL" id="QYBB01000065">
    <property type="protein sequence ID" value="RYC29170.1"/>
    <property type="molecule type" value="Genomic_DNA"/>
</dbReference>
<evidence type="ECO:0000313" key="4">
    <source>
        <dbReference type="Proteomes" id="UP000290759"/>
    </source>
</evidence>
<sequence length="301" mass="31950">MRPPAAHPGRRPPGPPGGDRRVRAVSISAAPYDGYPFPQVCDSLAACGARYVEPAFIVGYTEPFDETSFRPAEARAHRAALDASGLACHAFSSHIDLGRDDAVEVFKWRMDFAAALGAAVINTNAAERSRAARFRDNIGPLAEHAAALGLVIGLENPGNGEDNLVNAAADGLELLRELALPAVRLNYDPGNTASHRPGRINASADAVAALPGCAHFHLKDVRRDADGWRFVVPGTGDIDCAAIMEGLAARADLPFAVELPLRLRRGPDAQPIRASAPVPLAAIQAAVRDCLAFVRRWIPEA</sequence>
<organism evidence="3 4">
    <name type="scientific">Lichenibacterium minor</name>
    <dbReference type="NCBI Taxonomy" id="2316528"/>
    <lineage>
        <taxon>Bacteria</taxon>
        <taxon>Pseudomonadati</taxon>
        <taxon>Pseudomonadota</taxon>
        <taxon>Alphaproteobacteria</taxon>
        <taxon>Hyphomicrobiales</taxon>
        <taxon>Lichenihabitantaceae</taxon>
        <taxon>Lichenibacterium</taxon>
    </lineage>
</organism>
<reference evidence="3 4" key="2">
    <citation type="submission" date="2019-02" db="EMBL/GenBank/DDBJ databases">
        <title>'Lichenibacterium ramalinii' gen. nov. sp. nov., 'Lichenibacterium minor' gen. nov. sp. nov.</title>
        <authorList>
            <person name="Pankratov T."/>
        </authorList>
    </citation>
    <scope>NUCLEOTIDE SEQUENCE [LARGE SCALE GENOMIC DNA]</scope>
    <source>
        <strain evidence="3 4">RmlP026</strain>
    </source>
</reference>
<dbReference type="GO" id="GO:0016853">
    <property type="term" value="F:isomerase activity"/>
    <property type="evidence" value="ECO:0007669"/>
    <property type="project" value="UniProtKB-KW"/>
</dbReference>
<reference evidence="3 4" key="1">
    <citation type="submission" date="2018-12" db="EMBL/GenBank/DDBJ databases">
        <authorList>
            <person name="Grouzdev D.S."/>
            <person name="Krutkina M.S."/>
        </authorList>
    </citation>
    <scope>NUCLEOTIDE SEQUENCE [LARGE SCALE GENOMIC DNA]</scope>
    <source>
        <strain evidence="3 4">RmlP026</strain>
    </source>
</reference>
<keyword evidence="4" id="KW-1185">Reference proteome</keyword>
<dbReference type="SUPFAM" id="SSF51658">
    <property type="entry name" value="Xylose isomerase-like"/>
    <property type="match status" value="1"/>
</dbReference>
<dbReference type="Pfam" id="PF01261">
    <property type="entry name" value="AP_endonuc_2"/>
    <property type="match status" value="1"/>
</dbReference>
<dbReference type="InterPro" id="IPR036237">
    <property type="entry name" value="Xyl_isomerase-like_sf"/>
</dbReference>
<feature type="region of interest" description="Disordered" evidence="1">
    <location>
        <begin position="1"/>
        <end position="21"/>
    </location>
</feature>
<dbReference type="Gene3D" id="3.20.20.150">
    <property type="entry name" value="Divalent-metal-dependent TIM barrel enzymes"/>
    <property type="match status" value="1"/>
</dbReference>
<feature type="domain" description="Xylose isomerase-like TIM barrel" evidence="2">
    <location>
        <begin position="43"/>
        <end position="268"/>
    </location>
</feature>
<dbReference type="InterPro" id="IPR013022">
    <property type="entry name" value="Xyl_isomerase-like_TIM-brl"/>
</dbReference>
<proteinExistence type="predicted"/>
<name>A0A4Q2TZI1_9HYPH</name>
<evidence type="ECO:0000259" key="2">
    <source>
        <dbReference type="Pfam" id="PF01261"/>
    </source>
</evidence>
<dbReference type="AlphaFoldDB" id="A0A4Q2TZI1"/>
<protein>
    <submittedName>
        <fullName evidence="3">Sugar phosphate isomerase/epimerase</fullName>
    </submittedName>
</protein>
<accession>A0A4Q2TZI1</accession>
<comment type="caution">
    <text evidence="3">The sequence shown here is derived from an EMBL/GenBank/DDBJ whole genome shotgun (WGS) entry which is preliminary data.</text>
</comment>
<dbReference type="OrthoDB" id="7914296at2"/>
<dbReference type="InterPro" id="IPR050312">
    <property type="entry name" value="IolE/XylAMocC-like"/>
</dbReference>